<organism evidence="2">
    <name type="scientific">Trieres chinensis</name>
    <name type="common">Marine centric diatom</name>
    <name type="synonym">Odontella sinensis</name>
    <dbReference type="NCBI Taxonomy" id="1514140"/>
    <lineage>
        <taxon>Eukaryota</taxon>
        <taxon>Sar</taxon>
        <taxon>Stramenopiles</taxon>
        <taxon>Ochrophyta</taxon>
        <taxon>Bacillariophyta</taxon>
        <taxon>Mediophyceae</taxon>
        <taxon>Biddulphiophycidae</taxon>
        <taxon>Eupodiscales</taxon>
        <taxon>Parodontellaceae</taxon>
        <taxon>Trieres</taxon>
    </lineage>
</organism>
<name>A0A7S2EH99_TRICV</name>
<evidence type="ECO:0000256" key="1">
    <source>
        <dbReference type="SAM" id="MobiDB-lite"/>
    </source>
</evidence>
<reference evidence="2" key="1">
    <citation type="submission" date="2021-01" db="EMBL/GenBank/DDBJ databases">
        <authorList>
            <person name="Corre E."/>
            <person name="Pelletier E."/>
            <person name="Niang G."/>
            <person name="Scheremetjew M."/>
            <person name="Finn R."/>
            <person name="Kale V."/>
            <person name="Holt S."/>
            <person name="Cochrane G."/>
            <person name="Meng A."/>
            <person name="Brown T."/>
            <person name="Cohen L."/>
        </authorList>
    </citation>
    <scope>NUCLEOTIDE SEQUENCE</scope>
    <source>
        <strain evidence="2">Grunow 1884</strain>
    </source>
</reference>
<sequence>MTIPTETFKGKGGVEMPEQHRVPPQDVVVAELIPPQGGPSAPPHEGEEAQRTKKSNSHAVTLCGDLKMRGSRIGPGRNFSLILCGDHAYDLRESRLPPGSTVSIFVLKLCGDLLVLPPSNATVSHNTLSLCGDWDVDADYDEESPVDVRIKIYFMSLCGNLRVWNKEREREEEEQFGKA</sequence>
<evidence type="ECO:0000313" key="2">
    <source>
        <dbReference type="EMBL" id="CAD9335369.1"/>
    </source>
</evidence>
<dbReference type="EMBL" id="HBGO01014333">
    <property type="protein sequence ID" value="CAD9335369.1"/>
    <property type="molecule type" value="Transcribed_RNA"/>
</dbReference>
<feature type="region of interest" description="Disordered" evidence="1">
    <location>
        <begin position="1"/>
        <end position="20"/>
    </location>
</feature>
<protein>
    <submittedName>
        <fullName evidence="2">Uncharacterized protein</fullName>
    </submittedName>
</protein>
<proteinExistence type="predicted"/>
<dbReference type="AlphaFoldDB" id="A0A7S2EH99"/>
<feature type="region of interest" description="Disordered" evidence="1">
    <location>
        <begin position="33"/>
        <end position="56"/>
    </location>
</feature>
<accession>A0A7S2EH99</accession>
<gene>
    <name evidence="2" type="ORF">OSIN01602_LOCUS8112</name>
</gene>